<dbReference type="RefSeq" id="WP_378388573.1">
    <property type="nucleotide sequence ID" value="NZ_JBHLWM010000005.1"/>
</dbReference>
<proteinExistence type="predicted"/>
<keyword evidence="2" id="KW-1185">Reference proteome</keyword>
<comment type="caution">
    <text evidence="1">The sequence shown here is derived from an EMBL/GenBank/DDBJ whole genome shotgun (WGS) entry which is preliminary data.</text>
</comment>
<name>A0ABV6ETL2_9BRAD</name>
<gene>
    <name evidence="1" type="ORF">ACFFJ6_13720</name>
</gene>
<organism evidence="1 2">
    <name type="scientific">Rhodopseudomonas telluris</name>
    <dbReference type="NCBI Taxonomy" id="644215"/>
    <lineage>
        <taxon>Bacteria</taxon>
        <taxon>Pseudomonadati</taxon>
        <taxon>Pseudomonadota</taxon>
        <taxon>Alphaproteobacteria</taxon>
        <taxon>Hyphomicrobiales</taxon>
        <taxon>Nitrobacteraceae</taxon>
        <taxon>Rhodopseudomonas</taxon>
    </lineage>
</organism>
<reference evidence="1 2" key="1">
    <citation type="submission" date="2024-09" db="EMBL/GenBank/DDBJ databases">
        <authorList>
            <person name="Sun Q."/>
            <person name="Mori K."/>
        </authorList>
    </citation>
    <scope>NUCLEOTIDE SEQUENCE [LARGE SCALE GENOMIC DNA]</scope>
    <source>
        <strain evidence="1 2">KCTC 23279</strain>
    </source>
</reference>
<protein>
    <submittedName>
        <fullName evidence="1">Uncharacterized protein</fullName>
    </submittedName>
</protein>
<sequence>MPVADRMVQCLKRTGTTPLDKFVREENLKLYRRLLSETHDEERRRVLMQLIANLSERDRPSRGGT</sequence>
<accession>A0ABV6ETL2</accession>
<evidence type="ECO:0000313" key="2">
    <source>
        <dbReference type="Proteomes" id="UP001589775"/>
    </source>
</evidence>
<dbReference type="EMBL" id="JBHLWM010000005">
    <property type="protein sequence ID" value="MFC0241539.1"/>
    <property type="molecule type" value="Genomic_DNA"/>
</dbReference>
<evidence type="ECO:0000313" key="1">
    <source>
        <dbReference type="EMBL" id="MFC0241539.1"/>
    </source>
</evidence>
<dbReference type="Proteomes" id="UP001589775">
    <property type="component" value="Unassembled WGS sequence"/>
</dbReference>